<dbReference type="Proteomes" id="UP000708576">
    <property type="component" value="Unassembled WGS sequence"/>
</dbReference>
<proteinExistence type="predicted"/>
<name>A0ABS5JQ91_9BACT</name>
<gene>
    <name evidence="1" type="ORF">KEM10_01475</name>
</gene>
<evidence type="ECO:0000313" key="2">
    <source>
        <dbReference type="Proteomes" id="UP000708576"/>
    </source>
</evidence>
<comment type="caution">
    <text evidence="1">The sequence shown here is derived from an EMBL/GenBank/DDBJ whole genome shotgun (WGS) entry which is preliminary data.</text>
</comment>
<dbReference type="InterPro" id="IPR029055">
    <property type="entry name" value="Ntn_hydrolases_N"/>
</dbReference>
<organism evidence="1 2">
    <name type="scientific">Carboxylicivirga linearis</name>
    <dbReference type="NCBI Taxonomy" id="1628157"/>
    <lineage>
        <taxon>Bacteria</taxon>
        <taxon>Pseudomonadati</taxon>
        <taxon>Bacteroidota</taxon>
        <taxon>Bacteroidia</taxon>
        <taxon>Marinilabiliales</taxon>
        <taxon>Marinilabiliaceae</taxon>
        <taxon>Carboxylicivirga</taxon>
    </lineage>
</organism>
<dbReference type="PROSITE" id="PS51257">
    <property type="entry name" value="PROKAR_LIPOPROTEIN"/>
    <property type="match status" value="1"/>
</dbReference>
<dbReference type="PANTHER" id="PTHR10188:SF6">
    <property type="entry name" value="N(4)-(BETA-N-ACETYLGLUCOSAMINYL)-L-ASPARAGINASE"/>
    <property type="match status" value="1"/>
</dbReference>
<dbReference type="RefSeq" id="WP_212212537.1">
    <property type="nucleotide sequence ID" value="NZ_JAGUCO010000001.1"/>
</dbReference>
<dbReference type="Gene3D" id="3.60.20.30">
    <property type="entry name" value="(Glycosyl)asparaginase"/>
    <property type="match status" value="1"/>
</dbReference>
<dbReference type="InterPro" id="IPR000246">
    <property type="entry name" value="Peptidase_T2"/>
</dbReference>
<accession>A0ABS5JQ91</accession>
<dbReference type="EMBL" id="JAGUCO010000001">
    <property type="protein sequence ID" value="MBS2096927.1"/>
    <property type="molecule type" value="Genomic_DNA"/>
</dbReference>
<dbReference type="PANTHER" id="PTHR10188">
    <property type="entry name" value="L-ASPARAGINASE"/>
    <property type="match status" value="1"/>
</dbReference>
<keyword evidence="2" id="KW-1185">Reference proteome</keyword>
<dbReference type="Pfam" id="PF01112">
    <property type="entry name" value="Asparaginase_2"/>
    <property type="match status" value="1"/>
</dbReference>
<dbReference type="CDD" id="cd04701">
    <property type="entry name" value="Asparaginase_2"/>
    <property type="match status" value="1"/>
</dbReference>
<evidence type="ECO:0000313" key="1">
    <source>
        <dbReference type="EMBL" id="MBS2096927.1"/>
    </source>
</evidence>
<reference evidence="1 2" key="1">
    <citation type="journal article" date="2015" name="Int. J. Syst. Evol. Microbiol.">
        <title>Carboxylicivirga linearis sp. nov., isolated from a sea cucumber culture pond.</title>
        <authorList>
            <person name="Wang F.Q."/>
            <person name="Zhou Y.X."/>
            <person name="Lin X.Z."/>
            <person name="Chen G.J."/>
            <person name="Du Z.J."/>
        </authorList>
    </citation>
    <scope>NUCLEOTIDE SEQUENCE [LARGE SCALE GENOMIC DNA]</scope>
    <source>
        <strain evidence="1 2">FB218</strain>
    </source>
</reference>
<dbReference type="SUPFAM" id="SSF56235">
    <property type="entry name" value="N-terminal nucleophile aminohydrolases (Ntn hydrolases)"/>
    <property type="match status" value="1"/>
</dbReference>
<protein>
    <submittedName>
        <fullName evidence="1">Isoaspartyl peptidase/L-asparaginase</fullName>
    </submittedName>
</protein>
<sequence>MAKYSLLLLFLTLLLSCGPKVEKTKWAIAIHGGAGNITRDLIDEKLVQEYNHALQEALETGSSMLQEGAKAVDVVEKVVTVLEDNPLFNAGKGAVFTHNGRNELDAAIMDGRNLNAGTIAGVGDIKNPIRAARAVMDQSPHVMMVGKGASKFAAENGIEIVDSSYFYTDKRWKSLQRVLQKSEKNGTVGCVVMDVEGNLAAATSTGGMTNKRYGRVGDVPIIGAGTYANNKTCAVSATGHGEYFIRYTVAHDISALMEYKELSLAKAANLVVNGKLNSKAGNGGVIAVDQKGNLVLEMNSSGMFRAWANSKGEKGVAIFKD</sequence>